<dbReference type="EMBL" id="FWXH01000016">
    <property type="protein sequence ID" value="SMC27211.1"/>
    <property type="molecule type" value="Genomic_DNA"/>
</dbReference>
<protein>
    <submittedName>
        <fullName evidence="6">Sodium transport system ATP-binding protein</fullName>
    </submittedName>
</protein>
<dbReference type="STRING" id="1121291.SAMN02745134_03093"/>
<dbReference type="PANTHER" id="PTHR42711:SF5">
    <property type="entry name" value="ABC TRANSPORTER ATP-BINDING PROTEIN NATA"/>
    <property type="match status" value="1"/>
</dbReference>
<evidence type="ECO:0000313" key="7">
    <source>
        <dbReference type="Proteomes" id="UP000192468"/>
    </source>
</evidence>
<organism evidence="6 7">
    <name type="scientific">Clostridium acidisoli DSM 12555</name>
    <dbReference type="NCBI Taxonomy" id="1121291"/>
    <lineage>
        <taxon>Bacteria</taxon>
        <taxon>Bacillati</taxon>
        <taxon>Bacillota</taxon>
        <taxon>Clostridia</taxon>
        <taxon>Eubacteriales</taxon>
        <taxon>Clostridiaceae</taxon>
        <taxon>Clostridium</taxon>
    </lineage>
</organism>
<dbReference type="GO" id="GO:0016887">
    <property type="term" value="F:ATP hydrolysis activity"/>
    <property type="evidence" value="ECO:0007669"/>
    <property type="project" value="InterPro"/>
</dbReference>
<reference evidence="6 7" key="1">
    <citation type="submission" date="2017-04" db="EMBL/GenBank/DDBJ databases">
        <authorList>
            <person name="Afonso C.L."/>
            <person name="Miller P.J."/>
            <person name="Scott M.A."/>
            <person name="Spackman E."/>
            <person name="Goraichik I."/>
            <person name="Dimitrov K.M."/>
            <person name="Suarez D.L."/>
            <person name="Swayne D.E."/>
        </authorList>
    </citation>
    <scope>NUCLEOTIDE SEQUENCE [LARGE SCALE GENOMIC DNA]</scope>
    <source>
        <strain evidence="6 7">DSM 12555</strain>
    </source>
</reference>
<dbReference type="AlphaFoldDB" id="A0A1W1XUK0"/>
<dbReference type="InterPro" id="IPR027417">
    <property type="entry name" value="P-loop_NTPase"/>
</dbReference>
<evidence type="ECO:0000256" key="2">
    <source>
        <dbReference type="ARBA" id="ARBA00022448"/>
    </source>
</evidence>
<dbReference type="Gene3D" id="3.40.50.300">
    <property type="entry name" value="P-loop containing nucleotide triphosphate hydrolases"/>
    <property type="match status" value="1"/>
</dbReference>
<dbReference type="PANTHER" id="PTHR42711">
    <property type="entry name" value="ABC TRANSPORTER ATP-BINDING PROTEIN"/>
    <property type="match status" value="1"/>
</dbReference>
<dbReference type="InterPro" id="IPR003439">
    <property type="entry name" value="ABC_transporter-like_ATP-bd"/>
</dbReference>
<dbReference type="SUPFAM" id="SSF52540">
    <property type="entry name" value="P-loop containing nucleoside triphosphate hydrolases"/>
    <property type="match status" value="1"/>
</dbReference>
<evidence type="ECO:0000256" key="1">
    <source>
        <dbReference type="ARBA" id="ARBA00005417"/>
    </source>
</evidence>
<accession>A0A1W1XUK0</accession>
<feature type="domain" description="ABC transporter" evidence="5">
    <location>
        <begin position="2"/>
        <end position="233"/>
    </location>
</feature>
<evidence type="ECO:0000256" key="3">
    <source>
        <dbReference type="ARBA" id="ARBA00022741"/>
    </source>
</evidence>
<keyword evidence="2" id="KW-0813">Transport</keyword>
<dbReference type="PROSITE" id="PS50893">
    <property type="entry name" value="ABC_TRANSPORTER_2"/>
    <property type="match status" value="1"/>
</dbReference>
<dbReference type="Proteomes" id="UP000192468">
    <property type="component" value="Unassembled WGS sequence"/>
</dbReference>
<sequence>MIEVINLTKQFKEVKAVDNLSFNINEGEIVGLLGENGAGKTTTLRIISTMIKCTSGTVKVSGFDINKEPSKVRNEIGILFGGEVGLYDRLTARENIRYFAELNGMTKEAADKSIEDLSDRLEMKEYLDRRVGKFSRGMKQKVAIARSIVHEPKVVLLDEPTAGLDVTSSRLIHDFIKHCKKENKAIVFSSHSMQEVEKLCDRIIIIHKGKMLEQGTIDELKQKYNNNDMEEIFMSLVGDKHE</sequence>
<name>A0A1W1XUK0_9CLOT</name>
<evidence type="ECO:0000313" key="6">
    <source>
        <dbReference type="EMBL" id="SMC27211.1"/>
    </source>
</evidence>
<dbReference type="GO" id="GO:0005524">
    <property type="term" value="F:ATP binding"/>
    <property type="evidence" value="ECO:0007669"/>
    <property type="project" value="UniProtKB-KW"/>
</dbReference>
<dbReference type="InterPro" id="IPR050763">
    <property type="entry name" value="ABC_transporter_ATP-binding"/>
</dbReference>
<evidence type="ECO:0000256" key="4">
    <source>
        <dbReference type="ARBA" id="ARBA00022840"/>
    </source>
</evidence>
<proteinExistence type="inferred from homology"/>
<dbReference type="InterPro" id="IPR003593">
    <property type="entry name" value="AAA+_ATPase"/>
</dbReference>
<evidence type="ECO:0000259" key="5">
    <source>
        <dbReference type="PROSITE" id="PS50893"/>
    </source>
</evidence>
<dbReference type="RefSeq" id="WP_084116999.1">
    <property type="nucleotide sequence ID" value="NZ_FWXH01000016.1"/>
</dbReference>
<gene>
    <name evidence="6" type="ORF">SAMN02745134_03093</name>
</gene>
<keyword evidence="3" id="KW-0547">Nucleotide-binding</keyword>
<keyword evidence="7" id="KW-1185">Reference proteome</keyword>
<dbReference type="SMART" id="SM00382">
    <property type="entry name" value="AAA"/>
    <property type="match status" value="1"/>
</dbReference>
<keyword evidence="4 6" id="KW-0067">ATP-binding</keyword>
<dbReference type="OrthoDB" id="9804819at2"/>
<comment type="similarity">
    <text evidence="1">Belongs to the ABC transporter superfamily.</text>
</comment>
<dbReference type="Pfam" id="PF00005">
    <property type="entry name" value="ABC_tran"/>
    <property type="match status" value="1"/>
</dbReference>